<accession>A0ABU9BDQ3</accession>
<dbReference type="SUPFAM" id="SSF48008">
    <property type="entry name" value="GntR ligand-binding domain-like"/>
    <property type="match status" value="2"/>
</dbReference>
<evidence type="ECO:0000313" key="5">
    <source>
        <dbReference type="EMBL" id="MEK8027678.1"/>
    </source>
</evidence>
<dbReference type="RefSeq" id="WP_341375462.1">
    <property type="nucleotide sequence ID" value="NZ_JBBUTF010000016.1"/>
</dbReference>
<keyword evidence="3" id="KW-0804">Transcription</keyword>
<evidence type="ECO:0000313" key="6">
    <source>
        <dbReference type="Proteomes" id="UP001368500"/>
    </source>
</evidence>
<evidence type="ECO:0000256" key="3">
    <source>
        <dbReference type="ARBA" id="ARBA00023163"/>
    </source>
</evidence>
<organism evidence="5 6">
    <name type="scientific">Pseudaquabacterium rugosum</name>
    <dbReference type="NCBI Taxonomy" id="2984194"/>
    <lineage>
        <taxon>Bacteria</taxon>
        <taxon>Pseudomonadati</taxon>
        <taxon>Pseudomonadota</taxon>
        <taxon>Betaproteobacteria</taxon>
        <taxon>Burkholderiales</taxon>
        <taxon>Sphaerotilaceae</taxon>
        <taxon>Pseudaquabacterium</taxon>
    </lineage>
</organism>
<sequence length="297" mass="30939">MSETLTLPTALTTAAETAAPRPRSLAQRLVETLCAEMRDGVLPPGTRLPTEPVLMARFQVSRTVVREAMSRLQAAGWVLTRHGVGTFVCDPADATGLPSPVDRAAAAQPATLEDKLALLELRMGLESDAAALAAQRRSETQLAQLAAQLEAYAGAVSTGQPTASADALFHLLVAQATGNRHFEDVLRHVSRATIERGAADAMGGAAGAVGATGAAGATPRPALQVTAQHPLPAATASRGDPATPATDALLRDKSHALAEHRAIYDAIRRGDPQAARAAMFLHLDQSRQRLRALAGLG</sequence>
<dbReference type="PRINTS" id="PR00035">
    <property type="entry name" value="HTHGNTR"/>
</dbReference>
<dbReference type="InterPro" id="IPR011711">
    <property type="entry name" value="GntR_C"/>
</dbReference>
<protein>
    <submittedName>
        <fullName evidence="5">FadR/GntR family transcriptional regulator</fullName>
    </submittedName>
</protein>
<dbReference type="CDD" id="cd07377">
    <property type="entry name" value="WHTH_GntR"/>
    <property type="match status" value="1"/>
</dbReference>
<dbReference type="Proteomes" id="UP001368500">
    <property type="component" value="Unassembled WGS sequence"/>
</dbReference>
<dbReference type="InterPro" id="IPR036390">
    <property type="entry name" value="WH_DNA-bd_sf"/>
</dbReference>
<keyword evidence="2" id="KW-0238">DNA-binding</keyword>
<dbReference type="PANTHER" id="PTHR43537">
    <property type="entry name" value="TRANSCRIPTIONAL REGULATOR, GNTR FAMILY"/>
    <property type="match status" value="1"/>
</dbReference>
<evidence type="ECO:0000256" key="2">
    <source>
        <dbReference type="ARBA" id="ARBA00023125"/>
    </source>
</evidence>
<dbReference type="SMART" id="SM00895">
    <property type="entry name" value="FCD"/>
    <property type="match status" value="1"/>
</dbReference>
<dbReference type="Gene3D" id="1.20.120.530">
    <property type="entry name" value="GntR ligand-binding domain-like"/>
    <property type="match status" value="1"/>
</dbReference>
<reference evidence="5 6" key="1">
    <citation type="submission" date="2024-04" db="EMBL/GenBank/DDBJ databases">
        <title>Novel species of the genus Ideonella isolated from streams.</title>
        <authorList>
            <person name="Lu H."/>
        </authorList>
    </citation>
    <scope>NUCLEOTIDE SEQUENCE [LARGE SCALE GENOMIC DNA]</scope>
    <source>
        <strain evidence="5 6">BYS139W</strain>
    </source>
</reference>
<dbReference type="SMART" id="SM00345">
    <property type="entry name" value="HTH_GNTR"/>
    <property type="match status" value="1"/>
</dbReference>
<proteinExistence type="predicted"/>
<dbReference type="SUPFAM" id="SSF46785">
    <property type="entry name" value="Winged helix' DNA-binding domain"/>
    <property type="match status" value="1"/>
</dbReference>
<dbReference type="InterPro" id="IPR000524">
    <property type="entry name" value="Tscrpt_reg_HTH_GntR"/>
</dbReference>
<evidence type="ECO:0000256" key="1">
    <source>
        <dbReference type="ARBA" id="ARBA00023015"/>
    </source>
</evidence>
<gene>
    <name evidence="5" type="ORF">AACH11_17065</name>
</gene>
<dbReference type="PANTHER" id="PTHR43537:SF44">
    <property type="entry name" value="GNTR FAMILY REGULATORY PROTEIN"/>
    <property type="match status" value="1"/>
</dbReference>
<dbReference type="EMBL" id="JBBUTF010000016">
    <property type="protein sequence ID" value="MEK8027678.1"/>
    <property type="molecule type" value="Genomic_DNA"/>
</dbReference>
<comment type="caution">
    <text evidence="5">The sequence shown here is derived from an EMBL/GenBank/DDBJ whole genome shotgun (WGS) entry which is preliminary data.</text>
</comment>
<dbReference type="Gene3D" id="1.10.10.10">
    <property type="entry name" value="Winged helix-like DNA-binding domain superfamily/Winged helix DNA-binding domain"/>
    <property type="match status" value="1"/>
</dbReference>
<dbReference type="Pfam" id="PF07729">
    <property type="entry name" value="FCD"/>
    <property type="match status" value="2"/>
</dbReference>
<keyword evidence="6" id="KW-1185">Reference proteome</keyword>
<dbReference type="Pfam" id="PF00392">
    <property type="entry name" value="GntR"/>
    <property type="match status" value="1"/>
</dbReference>
<keyword evidence="1" id="KW-0805">Transcription regulation</keyword>
<dbReference type="InterPro" id="IPR036388">
    <property type="entry name" value="WH-like_DNA-bd_sf"/>
</dbReference>
<dbReference type="PROSITE" id="PS50949">
    <property type="entry name" value="HTH_GNTR"/>
    <property type="match status" value="1"/>
</dbReference>
<name>A0ABU9BDQ3_9BURK</name>
<evidence type="ECO:0000259" key="4">
    <source>
        <dbReference type="PROSITE" id="PS50949"/>
    </source>
</evidence>
<dbReference type="InterPro" id="IPR008920">
    <property type="entry name" value="TF_FadR/GntR_C"/>
</dbReference>
<feature type="domain" description="HTH gntR-type" evidence="4">
    <location>
        <begin position="23"/>
        <end position="91"/>
    </location>
</feature>